<dbReference type="PANTHER" id="PTHR43283">
    <property type="entry name" value="BETA-LACTAMASE-RELATED"/>
    <property type="match status" value="1"/>
</dbReference>
<evidence type="ECO:0000313" key="3">
    <source>
        <dbReference type="Proteomes" id="UP001228581"/>
    </source>
</evidence>
<comment type="caution">
    <text evidence="2">The sequence shown here is derived from an EMBL/GenBank/DDBJ whole genome shotgun (WGS) entry which is preliminary data.</text>
</comment>
<protein>
    <submittedName>
        <fullName evidence="2">Serine hydrolase</fullName>
        <ecNumber evidence="2">3.-.-.-</ecNumber>
    </submittedName>
</protein>
<dbReference type="Gene3D" id="3.40.710.10">
    <property type="entry name" value="DD-peptidase/beta-lactamase superfamily"/>
    <property type="match status" value="1"/>
</dbReference>
<keyword evidence="2" id="KW-0378">Hydrolase</keyword>
<dbReference type="SUPFAM" id="SSF56601">
    <property type="entry name" value="beta-lactamase/transpeptidase-like"/>
    <property type="match status" value="1"/>
</dbReference>
<reference evidence="2 3" key="1">
    <citation type="submission" date="2023-05" db="EMBL/GenBank/DDBJ databases">
        <authorList>
            <person name="Zhang X."/>
        </authorList>
    </citation>
    <scope>NUCLEOTIDE SEQUENCE [LARGE SCALE GENOMIC DNA]</scope>
    <source>
        <strain evidence="2 3">DM2B3-1</strain>
    </source>
</reference>
<dbReference type="GO" id="GO:0016787">
    <property type="term" value="F:hydrolase activity"/>
    <property type="evidence" value="ECO:0007669"/>
    <property type="project" value="UniProtKB-KW"/>
</dbReference>
<dbReference type="RefSeq" id="WP_313992974.1">
    <property type="nucleotide sequence ID" value="NZ_JASJOT010000002.1"/>
</dbReference>
<evidence type="ECO:0000259" key="1">
    <source>
        <dbReference type="Pfam" id="PF00144"/>
    </source>
</evidence>
<proteinExistence type="predicted"/>
<organism evidence="2 3">
    <name type="scientific">Xanthocytophaga flava</name>
    <dbReference type="NCBI Taxonomy" id="3048013"/>
    <lineage>
        <taxon>Bacteria</taxon>
        <taxon>Pseudomonadati</taxon>
        <taxon>Bacteroidota</taxon>
        <taxon>Cytophagia</taxon>
        <taxon>Cytophagales</taxon>
        <taxon>Rhodocytophagaceae</taxon>
        <taxon>Xanthocytophaga</taxon>
    </lineage>
</organism>
<keyword evidence="3" id="KW-1185">Reference proteome</keyword>
<dbReference type="InterPro" id="IPR050789">
    <property type="entry name" value="Diverse_Enzym_Activities"/>
</dbReference>
<sequence>MHHLIKTTLLLVIFLTCTSCLVGRFVWYNFSNITDYKIFPSRLLPASPTPFHFTETQHLSQKIFQHVKIQTLDSLLENTPTVAFLIIRNDSILFEKYFKEYEKNSTVASFSMAKSYTSALIGIAISEGHIHSVNDRIIDYIPEFKGKKDFDKVTIRHLLQMTSGIKANESYYSPFGMAAKIYYGRNLRKYISRLKMDYEPGTQFAYRSINTQLLGLILERATHKNVTEYMNEKLWQPLGMEYDATWSIDKKKNGLEKTFCCINAKARDFAKFGRLYLHKGNWNGKQLIPAKWVEESTQIDTTQGSVPYYQYQWWFTNTKKGNFEANGFHGQYIYVNPSKNLIIVRLGKQSGKNVRWEQVFEQLALKL</sequence>
<dbReference type="Pfam" id="PF00144">
    <property type="entry name" value="Beta-lactamase"/>
    <property type="match status" value="1"/>
</dbReference>
<dbReference type="InterPro" id="IPR012338">
    <property type="entry name" value="Beta-lactam/transpept-like"/>
</dbReference>
<feature type="domain" description="Beta-lactamase-related" evidence="1">
    <location>
        <begin position="73"/>
        <end position="358"/>
    </location>
</feature>
<dbReference type="EMBL" id="JASJOT010000002">
    <property type="protein sequence ID" value="MDJ1492290.1"/>
    <property type="molecule type" value="Genomic_DNA"/>
</dbReference>
<dbReference type="EC" id="3.-.-.-" evidence="2"/>
<evidence type="ECO:0000313" key="2">
    <source>
        <dbReference type="EMBL" id="MDJ1492290.1"/>
    </source>
</evidence>
<accession>A0ABT7CH46</accession>
<dbReference type="InterPro" id="IPR001466">
    <property type="entry name" value="Beta-lactam-related"/>
</dbReference>
<dbReference type="PANTHER" id="PTHR43283:SF14">
    <property type="entry name" value="BLL8153 PROTEIN"/>
    <property type="match status" value="1"/>
</dbReference>
<gene>
    <name evidence="2" type="ORF">QNI19_05060</name>
</gene>
<dbReference type="Proteomes" id="UP001228581">
    <property type="component" value="Unassembled WGS sequence"/>
</dbReference>
<name>A0ABT7CH46_9BACT</name>